<dbReference type="GO" id="GO:0005524">
    <property type="term" value="F:ATP binding"/>
    <property type="evidence" value="ECO:0007669"/>
    <property type="project" value="UniProtKB-KW"/>
</dbReference>
<dbReference type="Pfam" id="PF00005">
    <property type="entry name" value="ABC_tran"/>
    <property type="match status" value="1"/>
</dbReference>
<evidence type="ECO:0000256" key="5">
    <source>
        <dbReference type="ARBA" id="ARBA00022840"/>
    </source>
</evidence>
<dbReference type="RefSeq" id="WP_048193662.1">
    <property type="nucleotide sequence ID" value="NZ_CAAGSM010000002.1"/>
</dbReference>
<gene>
    <name evidence="13" type="ORF">LI82_04345</name>
</gene>
<keyword evidence="2" id="KW-0813">Transport</keyword>
<keyword evidence="4" id="KW-0547">Nucleotide-binding</keyword>
<dbReference type="GO" id="GO:0016887">
    <property type="term" value="F:ATP hydrolysis activity"/>
    <property type="evidence" value="ECO:0007669"/>
    <property type="project" value="InterPro"/>
</dbReference>
<name>A0A099T2Z7_METMT</name>
<dbReference type="CDD" id="cd03293">
    <property type="entry name" value="ABC_NrtD_SsuB_transporters"/>
    <property type="match status" value="1"/>
</dbReference>
<evidence type="ECO:0000256" key="2">
    <source>
        <dbReference type="ARBA" id="ARBA00022448"/>
    </source>
</evidence>
<evidence type="ECO:0000256" key="10">
    <source>
        <dbReference type="ARBA" id="ARBA00047936"/>
    </source>
</evidence>
<dbReference type="InterPro" id="IPR003439">
    <property type="entry name" value="ABC_transporter-like_ATP-bd"/>
</dbReference>
<comment type="similarity">
    <text evidence="6">Belongs to the ABC transporter superfamily. Sulfate/tungstate importer (TC 3.A.1.6) family.</text>
</comment>
<dbReference type="InterPro" id="IPR003593">
    <property type="entry name" value="AAA+_ATPase"/>
</dbReference>
<comment type="subunit">
    <text evidence="7">The complex is composed of two ATP-binding proteins (WtpC), two transmembrane proteins (WtpB) and a solute-binding protein (WtpA).</text>
</comment>
<dbReference type="EMBL" id="JRHO01000009">
    <property type="protein sequence ID" value="KGK99254.1"/>
    <property type="molecule type" value="Genomic_DNA"/>
</dbReference>
<dbReference type="InterPro" id="IPR027417">
    <property type="entry name" value="P-loop_NTPase"/>
</dbReference>
<dbReference type="InterPro" id="IPR017871">
    <property type="entry name" value="ABC_transporter-like_CS"/>
</dbReference>
<dbReference type="GO" id="GO:1901238">
    <property type="term" value="F:ABC-type tungstate transporter activity"/>
    <property type="evidence" value="ECO:0007669"/>
    <property type="project" value="UniProtKB-EC"/>
</dbReference>
<evidence type="ECO:0000256" key="3">
    <source>
        <dbReference type="ARBA" id="ARBA00022505"/>
    </source>
</evidence>
<evidence type="ECO:0000313" key="14">
    <source>
        <dbReference type="Proteomes" id="UP000029859"/>
    </source>
</evidence>
<evidence type="ECO:0000256" key="7">
    <source>
        <dbReference type="ARBA" id="ARBA00038781"/>
    </source>
</evidence>
<dbReference type="InterPro" id="IPR050166">
    <property type="entry name" value="ABC_transporter_ATP-bind"/>
</dbReference>
<dbReference type="FunFam" id="3.40.50.300:FF:000425">
    <property type="entry name" value="Probable ABC transporter, ATP-binding subunit"/>
    <property type="match status" value="1"/>
</dbReference>
<evidence type="ECO:0000256" key="8">
    <source>
        <dbReference type="ARBA" id="ARBA00039025"/>
    </source>
</evidence>
<dbReference type="PROSITE" id="PS50893">
    <property type="entry name" value="ABC_TRANSPORTER_2"/>
    <property type="match status" value="1"/>
</dbReference>
<dbReference type="PANTHER" id="PTHR42788:SF13">
    <property type="entry name" value="ALIPHATIC SULFONATES IMPORT ATP-BINDING PROTEIN SSUB"/>
    <property type="match status" value="1"/>
</dbReference>
<dbReference type="PANTHER" id="PTHR42788">
    <property type="entry name" value="TAURINE IMPORT ATP-BINDING PROTEIN-RELATED"/>
    <property type="match status" value="1"/>
</dbReference>
<protein>
    <recommendedName>
        <fullName evidence="9">Molybdate/tungstate import ATP-binding protein WtpC</fullName>
        <ecNumber evidence="8">7.3.2.6</ecNumber>
    </recommendedName>
</protein>
<dbReference type="Proteomes" id="UP000029859">
    <property type="component" value="Unassembled WGS sequence"/>
</dbReference>
<comment type="catalytic activity">
    <reaction evidence="10">
        <text>tungstate(in) + ATP + H2O = tungstate(out) + ADP + phosphate + H(+)</text>
        <dbReference type="Rhea" id="RHEA:35027"/>
        <dbReference type="ChEBI" id="CHEBI:15377"/>
        <dbReference type="ChEBI" id="CHEBI:15378"/>
        <dbReference type="ChEBI" id="CHEBI:30616"/>
        <dbReference type="ChEBI" id="CHEBI:43474"/>
        <dbReference type="ChEBI" id="CHEBI:46502"/>
        <dbReference type="ChEBI" id="CHEBI:456216"/>
        <dbReference type="EC" id="7.3.2.6"/>
    </reaction>
</comment>
<sequence>MGEVKVSDVSLAFEKENSEDTLALDNVNLEIKDKEFVCFIGPSGCGKTTLLRTIAGLEFPDSGEITLDGEKITVPDSKRGMVFQEYSLFPWSTVIQNITFGPQMQGMSKGESLERAEKYLKLVGLEQFRNSYPYELSGGMRQRVAIARALANEPKVLLMDEPFGALDAQTRNTLQNELLDVWAKNQITIVFVTHSVDEAVFLADKIVVMTARPGKIKKVINVDLPRPRDRTSSEANELRHQLLRMLAEERRD</sequence>
<dbReference type="OrthoDB" id="10909at2157"/>
<evidence type="ECO:0000256" key="1">
    <source>
        <dbReference type="ARBA" id="ARBA00004236"/>
    </source>
</evidence>
<keyword evidence="5 13" id="KW-0067">ATP-binding</keyword>
<dbReference type="SMART" id="SM00382">
    <property type="entry name" value="AAA"/>
    <property type="match status" value="1"/>
</dbReference>
<dbReference type="PROSITE" id="PS00211">
    <property type="entry name" value="ABC_TRANSPORTER_1"/>
    <property type="match status" value="1"/>
</dbReference>
<feature type="domain" description="ABC transporter" evidence="12">
    <location>
        <begin position="4"/>
        <end position="236"/>
    </location>
</feature>
<evidence type="ECO:0000256" key="6">
    <source>
        <dbReference type="ARBA" id="ARBA00038307"/>
    </source>
</evidence>
<dbReference type="SUPFAM" id="SSF52540">
    <property type="entry name" value="P-loop containing nucleoside triphosphate hydrolases"/>
    <property type="match status" value="1"/>
</dbReference>
<comment type="function">
    <text evidence="11">Part of the ABC transporter complex WtpABC involved in molybdate/tungstate import. Responsible for energy coupling to the transport system.</text>
</comment>
<dbReference type="AlphaFoldDB" id="A0A099T2Z7"/>
<proteinExistence type="inferred from homology"/>
<keyword evidence="3" id="KW-0500">Molybdenum</keyword>
<comment type="subcellular location">
    <subcellularLocation>
        <location evidence="1">Cell membrane</location>
    </subcellularLocation>
</comment>
<dbReference type="GO" id="GO:0005886">
    <property type="term" value="C:plasma membrane"/>
    <property type="evidence" value="ECO:0007669"/>
    <property type="project" value="UniProtKB-SubCell"/>
</dbReference>
<dbReference type="Gene3D" id="3.40.50.300">
    <property type="entry name" value="P-loop containing nucleotide triphosphate hydrolases"/>
    <property type="match status" value="1"/>
</dbReference>
<evidence type="ECO:0000256" key="11">
    <source>
        <dbReference type="ARBA" id="ARBA00057369"/>
    </source>
</evidence>
<evidence type="ECO:0000256" key="9">
    <source>
        <dbReference type="ARBA" id="ARBA00041133"/>
    </source>
</evidence>
<comment type="caution">
    <text evidence="13">The sequence shown here is derived from an EMBL/GenBank/DDBJ whole genome shotgun (WGS) entry which is preliminary data.</text>
</comment>
<evidence type="ECO:0000313" key="13">
    <source>
        <dbReference type="EMBL" id="KGK99254.1"/>
    </source>
</evidence>
<reference evidence="13 14" key="1">
    <citation type="submission" date="2014-09" db="EMBL/GenBank/DDBJ databases">
        <title>Draft genome sequence of an obligately methylotrophic methanogen, Methanococcoides methylutens, isolated from marine sediment.</title>
        <authorList>
            <person name="Guan Y."/>
            <person name="Ngugi D.K."/>
            <person name="Blom J."/>
            <person name="Ali S."/>
            <person name="Ferry J.G."/>
            <person name="Stingl U."/>
        </authorList>
    </citation>
    <scope>NUCLEOTIDE SEQUENCE [LARGE SCALE GENOMIC DNA]</scope>
    <source>
        <strain evidence="13 14">DSM 2657</strain>
    </source>
</reference>
<evidence type="ECO:0000259" key="12">
    <source>
        <dbReference type="PROSITE" id="PS50893"/>
    </source>
</evidence>
<organism evidence="13 14">
    <name type="scientific">Methanococcoides methylutens</name>
    <dbReference type="NCBI Taxonomy" id="2226"/>
    <lineage>
        <taxon>Archaea</taxon>
        <taxon>Methanobacteriati</taxon>
        <taxon>Methanobacteriota</taxon>
        <taxon>Stenosarchaea group</taxon>
        <taxon>Methanomicrobia</taxon>
        <taxon>Methanosarcinales</taxon>
        <taxon>Methanosarcinaceae</taxon>
        <taxon>Methanococcoides</taxon>
    </lineage>
</organism>
<keyword evidence="14" id="KW-1185">Reference proteome</keyword>
<dbReference type="EC" id="7.3.2.6" evidence="8"/>
<evidence type="ECO:0000256" key="4">
    <source>
        <dbReference type="ARBA" id="ARBA00022741"/>
    </source>
</evidence>
<accession>A0A099T2Z7</accession>